<evidence type="ECO:0000313" key="1">
    <source>
        <dbReference type="EMBL" id="PYI09137.1"/>
    </source>
</evidence>
<dbReference type="AlphaFoldDB" id="A0A319EFU0"/>
<sequence>TGSVRIINTLDIELYLWSISIQAGPLNILAANGGAYEELWRPTINGTGVSIKIATADSMLDVLQFEYSIVYPTVYWDVSCINLDNSSVMITKGLSAIPDIPGCPFVICDETSDACPDVYYKPYDNYAVRGCSANASVDMQIGY</sequence>
<dbReference type="Proteomes" id="UP000248423">
    <property type="component" value="Unassembled WGS sequence"/>
</dbReference>
<dbReference type="PANTHER" id="PTHR36195:SF6">
    <property type="entry name" value="SECRETED THAUMATIN-LIKE PROTEIN CALA"/>
    <property type="match status" value="1"/>
</dbReference>
<dbReference type="VEuPathDB" id="FungiDB:BO78DRAFT_309071"/>
<proteinExistence type="predicted"/>
<feature type="non-terminal residue" evidence="1">
    <location>
        <position position="1"/>
    </location>
</feature>
<reference evidence="1 2" key="1">
    <citation type="submission" date="2018-02" db="EMBL/GenBank/DDBJ databases">
        <title>The genomes of Aspergillus section Nigri reveals drivers in fungal speciation.</title>
        <authorList>
            <consortium name="DOE Joint Genome Institute"/>
            <person name="Vesth T.C."/>
            <person name="Nybo J."/>
            <person name="Theobald S."/>
            <person name="Brandl J."/>
            <person name="Frisvad J.C."/>
            <person name="Nielsen K.F."/>
            <person name="Lyhne E.K."/>
            <person name="Kogle M.E."/>
            <person name="Kuo A."/>
            <person name="Riley R."/>
            <person name="Clum A."/>
            <person name="Nolan M."/>
            <person name="Lipzen A."/>
            <person name="Salamov A."/>
            <person name="Henrissat B."/>
            <person name="Wiebenga A."/>
            <person name="De vries R.P."/>
            <person name="Grigoriev I.V."/>
            <person name="Mortensen U.H."/>
            <person name="Andersen M.R."/>
            <person name="Baker S.E."/>
        </authorList>
    </citation>
    <scope>NUCLEOTIDE SEQUENCE [LARGE SCALE GENOMIC DNA]</scope>
    <source>
        <strain evidence="1 2">CBS 121057</strain>
    </source>
</reference>
<evidence type="ECO:0000313" key="2">
    <source>
        <dbReference type="Proteomes" id="UP000248423"/>
    </source>
</evidence>
<name>A0A319EFU0_ASPSB</name>
<dbReference type="OrthoDB" id="5144514at2759"/>
<dbReference type="InterPro" id="IPR006771">
    <property type="entry name" value="CetA-like"/>
</dbReference>
<dbReference type="Pfam" id="PF04681">
    <property type="entry name" value="Bys1"/>
    <property type="match status" value="1"/>
</dbReference>
<accession>A0A319EFU0</accession>
<protein>
    <recommendedName>
        <fullName evidence="3">Osmotin, thaumatin-like protein</fullName>
    </recommendedName>
</protein>
<dbReference type="EMBL" id="KZ826329">
    <property type="protein sequence ID" value="PYI09137.1"/>
    <property type="molecule type" value="Genomic_DNA"/>
</dbReference>
<dbReference type="STRING" id="1448318.A0A319EFU0"/>
<dbReference type="PANTHER" id="PTHR36195">
    <property type="entry name" value="DOMAIN PROTEIN, PUTATIVE (AFU_ORTHOLOGUE AFUA_5G01990)-RELATED-RELATED"/>
    <property type="match status" value="1"/>
</dbReference>
<keyword evidence="2" id="KW-1185">Reference proteome</keyword>
<organism evidence="1 2">
    <name type="scientific">Aspergillus sclerotiicarbonarius (strain CBS 121057 / IBT 28362)</name>
    <dbReference type="NCBI Taxonomy" id="1448318"/>
    <lineage>
        <taxon>Eukaryota</taxon>
        <taxon>Fungi</taxon>
        <taxon>Dikarya</taxon>
        <taxon>Ascomycota</taxon>
        <taxon>Pezizomycotina</taxon>
        <taxon>Eurotiomycetes</taxon>
        <taxon>Eurotiomycetidae</taxon>
        <taxon>Eurotiales</taxon>
        <taxon>Aspergillaceae</taxon>
        <taxon>Aspergillus</taxon>
        <taxon>Aspergillus subgen. Circumdati</taxon>
    </lineage>
</organism>
<gene>
    <name evidence="1" type="ORF">BO78DRAFT_309071</name>
</gene>
<evidence type="ECO:0008006" key="3">
    <source>
        <dbReference type="Google" id="ProtNLM"/>
    </source>
</evidence>